<evidence type="ECO:0000256" key="1">
    <source>
        <dbReference type="SAM" id="MobiDB-lite"/>
    </source>
</evidence>
<keyword evidence="3" id="KW-1185">Reference proteome</keyword>
<evidence type="ECO:0000313" key="2">
    <source>
        <dbReference type="EMBL" id="EYC26331.1"/>
    </source>
</evidence>
<gene>
    <name evidence="2" type="primary">Acey_s0010.g1094</name>
    <name evidence="2" type="ORF">Y032_0010g1094</name>
</gene>
<feature type="region of interest" description="Disordered" evidence="1">
    <location>
        <begin position="19"/>
        <end position="41"/>
    </location>
</feature>
<organism evidence="2 3">
    <name type="scientific">Ancylostoma ceylanicum</name>
    <dbReference type="NCBI Taxonomy" id="53326"/>
    <lineage>
        <taxon>Eukaryota</taxon>
        <taxon>Metazoa</taxon>
        <taxon>Ecdysozoa</taxon>
        <taxon>Nematoda</taxon>
        <taxon>Chromadorea</taxon>
        <taxon>Rhabditida</taxon>
        <taxon>Rhabditina</taxon>
        <taxon>Rhabditomorpha</taxon>
        <taxon>Strongyloidea</taxon>
        <taxon>Ancylostomatidae</taxon>
        <taxon>Ancylostomatinae</taxon>
        <taxon>Ancylostoma</taxon>
    </lineage>
</organism>
<reference evidence="3" key="1">
    <citation type="journal article" date="2015" name="Nat. Genet.">
        <title>The genome and transcriptome of the zoonotic hookworm Ancylostoma ceylanicum identify infection-specific gene families.</title>
        <authorList>
            <person name="Schwarz E.M."/>
            <person name="Hu Y."/>
            <person name="Antoshechkin I."/>
            <person name="Miller M.M."/>
            <person name="Sternberg P.W."/>
            <person name="Aroian R.V."/>
        </authorList>
    </citation>
    <scope>NUCLEOTIDE SEQUENCE</scope>
    <source>
        <strain evidence="3">HY135</strain>
    </source>
</reference>
<sequence>MERKIPQIRLRDRIRVKKSGNAPRLTHSRQCAQPVDMHGAKRGSKCLTGWAQTRAQGTARVSRGIPLQERKVANVLEMLTTMRREEN</sequence>
<evidence type="ECO:0000313" key="3">
    <source>
        <dbReference type="Proteomes" id="UP000024635"/>
    </source>
</evidence>
<dbReference type="OrthoDB" id="5823806at2759"/>
<dbReference type="EMBL" id="JARK01001346">
    <property type="protein sequence ID" value="EYC26331.1"/>
    <property type="molecule type" value="Genomic_DNA"/>
</dbReference>
<name>A0A016VGA1_9BILA</name>
<comment type="caution">
    <text evidence="2">The sequence shown here is derived from an EMBL/GenBank/DDBJ whole genome shotgun (WGS) entry which is preliminary data.</text>
</comment>
<dbReference type="AlphaFoldDB" id="A0A016VGA1"/>
<protein>
    <submittedName>
        <fullName evidence="2">Uncharacterized protein</fullName>
    </submittedName>
</protein>
<accession>A0A016VGA1</accession>
<dbReference type="Proteomes" id="UP000024635">
    <property type="component" value="Unassembled WGS sequence"/>
</dbReference>
<proteinExistence type="predicted"/>